<evidence type="ECO:0000256" key="6">
    <source>
        <dbReference type="ARBA" id="ARBA00022622"/>
    </source>
</evidence>
<dbReference type="InterPro" id="IPR008427">
    <property type="entry name" value="Extracellular_membr_CFEM_dom"/>
</dbReference>
<evidence type="ECO:0000256" key="1">
    <source>
        <dbReference type="ARBA" id="ARBA00004141"/>
    </source>
</evidence>
<dbReference type="Proteomes" id="UP000799324">
    <property type="component" value="Unassembled WGS sequence"/>
</dbReference>
<feature type="transmembrane region" description="Helical" evidence="14">
    <location>
        <begin position="217"/>
        <end position="246"/>
    </location>
</feature>
<keyword evidence="19" id="KW-1185">Reference proteome</keyword>
<proteinExistence type="inferred from homology"/>
<dbReference type="InterPro" id="IPR049326">
    <property type="entry name" value="Rhodopsin_dom_fungi"/>
</dbReference>
<evidence type="ECO:0000256" key="9">
    <source>
        <dbReference type="ARBA" id="ARBA00022989"/>
    </source>
</evidence>
<evidence type="ECO:0000256" key="3">
    <source>
        <dbReference type="ARBA" id="ARBA00004613"/>
    </source>
</evidence>
<feature type="domain" description="Rhodopsin" evidence="17">
    <location>
        <begin position="124"/>
        <end position="357"/>
    </location>
</feature>
<feature type="domain" description="CFEM" evidence="16">
    <location>
        <begin position="33"/>
        <end position="95"/>
    </location>
</feature>
<organism evidence="18 19">
    <name type="scientific">Lophiostoma macrostomum CBS 122681</name>
    <dbReference type="NCBI Taxonomy" id="1314788"/>
    <lineage>
        <taxon>Eukaryota</taxon>
        <taxon>Fungi</taxon>
        <taxon>Dikarya</taxon>
        <taxon>Ascomycota</taxon>
        <taxon>Pezizomycotina</taxon>
        <taxon>Dothideomycetes</taxon>
        <taxon>Pleosporomycetidae</taxon>
        <taxon>Pleosporales</taxon>
        <taxon>Lophiostomataceae</taxon>
        <taxon>Lophiostoma</taxon>
    </lineage>
</organism>
<feature type="transmembrane region" description="Helical" evidence="14">
    <location>
        <begin position="266"/>
        <end position="284"/>
    </location>
</feature>
<keyword evidence="7 14" id="KW-0812">Transmembrane</keyword>
<evidence type="ECO:0000256" key="13">
    <source>
        <dbReference type="ARBA" id="ARBA00038359"/>
    </source>
</evidence>
<feature type="chain" id="PRO_5025370440" evidence="15">
    <location>
        <begin position="22"/>
        <end position="524"/>
    </location>
</feature>
<evidence type="ECO:0000313" key="19">
    <source>
        <dbReference type="Proteomes" id="UP000799324"/>
    </source>
</evidence>
<dbReference type="GO" id="GO:0005576">
    <property type="term" value="C:extracellular region"/>
    <property type="evidence" value="ECO:0007669"/>
    <property type="project" value="UniProtKB-SubCell"/>
</dbReference>
<evidence type="ECO:0000313" key="18">
    <source>
        <dbReference type="EMBL" id="KAF2650777.1"/>
    </source>
</evidence>
<feature type="transmembrane region" description="Helical" evidence="14">
    <location>
        <begin position="179"/>
        <end position="205"/>
    </location>
</feature>
<dbReference type="Pfam" id="PF05730">
    <property type="entry name" value="CFEM"/>
    <property type="match status" value="1"/>
</dbReference>
<evidence type="ECO:0000256" key="12">
    <source>
        <dbReference type="ARBA" id="ARBA00023288"/>
    </source>
</evidence>
<feature type="signal peptide" evidence="15">
    <location>
        <begin position="1"/>
        <end position="21"/>
    </location>
</feature>
<evidence type="ECO:0000256" key="15">
    <source>
        <dbReference type="SAM" id="SignalP"/>
    </source>
</evidence>
<keyword evidence="12" id="KW-0449">Lipoprotein</keyword>
<evidence type="ECO:0000256" key="4">
    <source>
        <dbReference type="ARBA" id="ARBA00010031"/>
    </source>
</evidence>
<reference evidence="18" key="1">
    <citation type="journal article" date="2020" name="Stud. Mycol.">
        <title>101 Dothideomycetes genomes: a test case for predicting lifestyles and emergence of pathogens.</title>
        <authorList>
            <person name="Haridas S."/>
            <person name="Albert R."/>
            <person name="Binder M."/>
            <person name="Bloem J."/>
            <person name="Labutti K."/>
            <person name="Salamov A."/>
            <person name="Andreopoulos B."/>
            <person name="Baker S."/>
            <person name="Barry K."/>
            <person name="Bills G."/>
            <person name="Bluhm B."/>
            <person name="Cannon C."/>
            <person name="Castanera R."/>
            <person name="Culley D."/>
            <person name="Daum C."/>
            <person name="Ezra D."/>
            <person name="Gonzalez J."/>
            <person name="Henrissat B."/>
            <person name="Kuo A."/>
            <person name="Liang C."/>
            <person name="Lipzen A."/>
            <person name="Lutzoni F."/>
            <person name="Magnuson J."/>
            <person name="Mondo S."/>
            <person name="Nolan M."/>
            <person name="Ohm R."/>
            <person name="Pangilinan J."/>
            <person name="Park H.-J."/>
            <person name="Ramirez L."/>
            <person name="Alfaro M."/>
            <person name="Sun H."/>
            <person name="Tritt A."/>
            <person name="Yoshinaga Y."/>
            <person name="Zwiers L.-H."/>
            <person name="Turgeon B."/>
            <person name="Goodwin S."/>
            <person name="Spatafora J."/>
            <person name="Crous P."/>
            <person name="Grigoriev I."/>
        </authorList>
    </citation>
    <scope>NUCLEOTIDE SEQUENCE</scope>
    <source>
        <strain evidence="18">CBS 122681</strain>
    </source>
</reference>
<keyword evidence="5" id="KW-0964">Secreted</keyword>
<evidence type="ECO:0000256" key="5">
    <source>
        <dbReference type="ARBA" id="ARBA00022525"/>
    </source>
</evidence>
<comment type="subcellular location">
    <subcellularLocation>
        <location evidence="2">Membrane</location>
        <topology evidence="2">Lipid-anchor</topology>
        <topology evidence="2">GPI-anchor</topology>
    </subcellularLocation>
    <subcellularLocation>
        <location evidence="1">Membrane</location>
        <topology evidence="1">Multi-pass membrane protein</topology>
    </subcellularLocation>
    <subcellularLocation>
        <location evidence="3">Secreted</location>
    </subcellularLocation>
</comment>
<evidence type="ECO:0000259" key="16">
    <source>
        <dbReference type="Pfam" id="PF05730"/>
    </source>
</evidence>
<feature type="transmembrane region" description="Helical" evidence="14">
    <location>
        <begin position="139"/>
        <end position="159"/>
    </location>
</feature>
<dbReference type="PANTHER" id="PTHR33048">
    <property type="entry name" value="PTH11-LIKE INTEGRAL MEMBRANE PROTEIN (AFU_ORTHOLOGUE AFUA_5G11245)"/>
    <property type="match status" value="1"/>
</dbReference>
<feature type="transmembrane region" description="Helical" evidence="14">
    <location>
        <begin position="106"/>
        <end position="127"/>
    </location>
</feature>
<keyword evidence="8 15" id="KW-0732">Signal</keyword>
<protein>
    <submittedName>
        <fullName evidence="18">Uncharacterized protein</fullName>
    </submittedName>
</protein>
<dbReference type="EMBL" id="MU004444">
    <property type="protein sequence ID" value="KAF2650777.1"/>
    <property type="molecule type" value="Genomic_DNA"/>
</dbReference>
<dbReference type="Pfam" id="PF20684">
    <property type="entry name" value="Fung_rhodopsin"/>
    <property type="match status" value="1"/>
</dbReference>
<dbReference type="OrthoDB" id="408702at2759"/>
<comment type="similarity">
    <text evidence="4">Belongs to the RBT5 family.</text>
</comment>
<evidence type="ECO:0000259" key="17">
    <source>
        <dbReference type="Pfam" id="PF20684"/>
    </source>
</evidence>
<keyword evidence="10 14" id="KW-0472">Membrane</keyword>
<keyword evidence="11" id="KW-1015">Disulfide bond</keyword>
<dbReference type="InterPro" id="IPR052337">
    <property type="entry name" value="SAT4-like"/>
</dbReference>
<evidence type="ECO:0000256" key="11">
    <source>
        <dbReference type="ARBA" id="ARBA00023157"/>
    </source>
</evidence>
<evidence type="ECO:0000256" key="10">
    <source>
        <dbReference type="ARBA" id="ARBA00023136"/>
    </source>
</evidence>
<comment type="similarity">
    <text evidence="13">Belongs to the SAT4 family.</text>
</comment>
<sequence>MRMRTLVGAILWSWTLSGAFAVGGKTYERALSLTDAPVCGIQCLSHTYPPTGCAIKDDTCLCDSEELSHTWATCMLANCSMEDTLNTHKVRAAVCGLSRETKTHEVLVYTIAVFSVAVIFVTLRVAGKTLAKRLSIDDYMIMVAMLLTAVPFGCILAITESGFGRHIWDLQSGHLKRCLMLFSISWSTYVIVLGLIKVSLILFYLQIFMAHKMRTACYASLVFIVTSTLGLVLATVMACIPIQAFWNRDLTGKCLDINALAYSTSGIALAQDLIILILPMPCVWKLNIGKYKKLAVGLMFAIGTFGCIATMIRVHALLSFRISTDPTWDYVPVTVWTELELGCGFICVSLPSIRVLLTVILPRRFLDFFATLSNRSCHRSTSDPLDDAPPRPAQHKKKNIWLHISTDAETNASGSAARSAIARANSEKVQLDAVEQVSTPEWNEWNKAALQPGECAVLPNRASRQQEEWELLHRQISNPDEVKPVWLGGGLPGPARPTELCQIGCLPEGSYSDTKLTRIEEEPV</sequence>
<feature type="transmembrane region" description="Helical" evidence="14">
    <location>
        <begin position="296"/>
        <end position="319"/>
    </location>
</feature>
<evidence type="ECO:0000256" key="8">
    <source>
        <dbReference type="ARBA" id="ARBA00022729"/>
    </source>
</evidence>
<accession>A0A6A6SUP3</accession>
<keyword evidence="9 14" id="KW-1133">Transmembrane helix</keyword>
<dbReference type="PANTHER" id="PTHR33048:SF131">
    <property type="entry name" value="INTEGRAL MEMBRANE PROTEIN"/>
    <property type="match status" value="1"/>
</dbReference>
<dbReference type="GO" id="GO:0098552">
    <property type="term" value="C:side of membrane"/>
    <property type="evidence" value="ECO:0007669"/>
    <property type="project" value="UniProtKB-KW"/>
</dbReference>
<keyword evidence="6" id="KW-0325">Glycoprotein</keyword>
<evidence type="ECO:0000256" key="7">
    <source>
        <dbReference type="ARBA" id="ARBA00022692"/>
    </source>
</evidence>
<evidence type="ECO:0000256" key="14">
    <source>
        <dbReference type="SAM" id="Phobius"/>
    </source>
</evidence>
<evidence type="ECO:0000256" key="2">
    <source>
        <dbReference type="ARBA" id="ARBA00004589"/>
    </source>
</evidence>
<gene>
    <name evidence="18" type="ORF">K491DRAFT_608145</name>
</gene>
<keyword evidence="6" id="KW-0336">GPI-anchor</keyword>
<dbReference type="AlphaFoldDB" id="A0A6A6SUP3"/>
<name>A0A6A6SUP3_9PLEO</name>